<accession>A0A5R8ZX02</accession>
<reference evidence="2" key="2">
    <citation type="submission" date="2019-06" db="EMBL/GenBank/DDBJ databases">
        <title>AzeR, a transcriptional regulator that responds to azelaic acid in Pseudomonas nitroreducens.</title>
        <authorList>
            <person name="Bez C."/>
            <person name="Javvadi S.G."/>
            <person name="Bertani I."/>
            <person name="Devescovi G."/>
            <person name="Studholme D.J."/>
            <person name="Geller A."/>
            <person name="Levy A."/>
            <person name="Venturi V."/>
        </authorList>
    </citation>
    <scope>NUCLEOTIDE SEQUENCE [LARGE SCALE GENOMIC DNA]</scope>
    <source>
        <strain evidence="2">DSM 9128</strain>
    </source>
</reference>
<organism evidence="1 2">
    <name type="scientific">Pseudomonas nitroreducens</name>
    <dbReference type="NCBI Taxonomy" id="46680"/>
    <lineage>
        <taxon>Bacteria</taxon>
        <taxon>Pseudomonadati</taxon>
        <taxon>Pseudomonadota</taxon>
        <taxon>Gammaproteobacteria</taxon>
        <taxon>Pseudomonadales</taxon>
        <taxon>Pseudomonadaceae</taxon>
        <taxon>Pseudomonas</taxon>
    </lineage>
</organism>
<comment type="caution">
    <text evidence="1">The sequence shown here is derived from an EMBL/GenBank/DDBJ whole genome shotgun (WGS) entry which is preliminary data.</text>
</comment>
<evidence type="ECO:0000313" key="2">
    <source>
        <dbReference type="Proteomes" id="UP000307510"/>
    </source>
</evidence>
<sequence length="233" mass="26324">MQVWINNFDYPLTAELDEEEFQALPLAQDVLDQMAQAMPSDNDWIVLTLSDETGSPCEIVSYRRSDRPLAPLQRELEGTAARTWPAGTRCRCNVTAQTLANFEEFRSVIIQDDQNMTLEVNRRNGYWYWIPPDSGDLTLNIAGFGSTDGASKRFPHSRQVIELWPADSSVRLLIPAWRSGIYFDLPAGTSGELVEGVFQLDLPASPIDCYIIEIDHYDNPIVRVSNYSGLQTF</sequence>
<dbReference type="EMBL" id="VASG01000007">
    <property type="protein sequence ID" value="TLP70820.1"/>
    <property type="molecule type" value="Genomic_DNA"/>
</dbReference>
<gene>
    <name evidence="1" type="ORF">FEA48_23595</name>
</gene>
<protein>
    <submittedName>
        <fullName evidence="1">Uncharacterized protein</fullName>
    </submittedName>
</protein>
<dbReference type="RefSeq" id="WP_138215978.1">
    <property type="nucleotide sequence ID" value="NZ_VASG01000007.1"/>
</dbReference>
<name>A0A5R8ZX02_PSENT</name>
<evidence type="ECO:0000313" key="1">
    <source>
        <dbReference type="EMBL" id="TLP70820.1"/>
    </source>
</evidence>
<reference evidence="1 2" key="1">
    <citation type="submission" date="2019-05" db="EMBL/GenBank/DDBJ databases">
        <authorList>
            <person name="Moore K."/>
            <person name="O'Neill P."/>
            <person name="Farbos A."/>
            <person name="Studholme D.J."/>
        </authorList>
    </citation>
    <scope>NUCLEOTIDE SEQUENCE [LARGE SCALE GENOMIC DNA]</scope>
    <source>
        <strain evidence="1 2">DSM 9128</strain>
    </source>
</reference>
<proteinExistence type="predicted"/>
<dbReference type="Proteomes" id="UP000307510">
    <property type="component" value="Unassembled WGS sequence"/>
</dbReference>
<dbReference type="AlphaFoldDB" id="A0A5R8ZX02"/>